<sequence length="37" mass="4160">MSARLVSPASHSSAVDFTGYFGWGVKATRYQRPVDWK</sequence>
<organism evidence="1 2">
    <name type="scientific">Richelia sinica FACHB-800</name>
    <dbReference type="NCBI Taxonomy" id="1357546"/>
    <lineage>
        <taxon>Bacteria</taxon>
        <taxon>Bacillati</taxon>
        <taxon>Cyanobacteriota</taxon>
        <taxon>Cyanophyceae</taxon>
        <taxon>Nostocales</taxon>
        <taxon>Nostocaceae</taxon>
        <taxon>Richelia</taxon>
    </lineage>
</organism>
<proteinExistence type="predicted"/>
<evidence type="ECO:0000313" key="2">
    <source>
        <dbReference type="Proteomes" id="UP000683511"/>
    </source>
</evidence>
<keyword evidence="2" id="KW-1185">Reference proteome</keyword>
<accession>A0A975Y4I6</accession>
<gene>
    <name evidence="1" type="ORF">B6N60_01909</name>
</gene>
<dbReference type="Proteomes" id="UP000683511">
    <property type="component" value="Chromosome"/>
</dbReference>
<name>A0A975Y4I6_9NOST</name>
<dbReference type="AlphaFoldDB" id="A0A975Y4I6"/>
<protein>
    <submittedName>
        <fullName evidence="1">Uncharacterized protein</fullName>
    </submittedName>
</protein>
<dbReference type="EMBL" id="CP021056">
    <property type="protein sequence ID" value="QXE23220.1"/>
    <property type="molecule type" value="Genomic_DNA"/>
</dbReference>
<evidence type="ECO:0000313" key="1">
    <source>
        <dbReference type="EMBL" id="QXE23220.1"/>
    </source>
</evidence>
<reference evidence="1" key="1">
    <citation type="submission" date="2017-04" db="EMBL/GenBank/DDBJ databases">
        <title>Genome deletions in a multicellular cyanobacterial endosymbiont for morphological adaptation in marine diatoms.</title>
        <authorList>
            <person name="Wang Y."/>
            <person name="Gao H."/>
            <person name="Li R."/>
            <person name="Xu X."/>
        </authorList>
    </citation>
    <scope>NUCLEOTIDE SEQUENCE</scope>
    <source>
        <strain evidence="1">FACHB 800</strain>
    </source>
</reference>
<dbReference type="KEGG" id="rsin:B6N60_01909"/>